<feature type="signal peptide" evidence="1">
    <location>
        <begin position="1"/>
        <end position="20"/>
    </location>
</feature>
<organism evidence="2 3">
    <name type="scientific">Mycena chlorophos</name>
    <name type="common">Agaric fungus</name>
    <name type="synonym">Agaricus chlorophos</name>
    <dbReference type="NCBI Taxonomy" id="658473"/>
    <lineage>
        <taxon>Eukaryota</taxon>
        <taxon>Fungi</taxon>
        <taxon>Dikarya</taxon>
        <taxon>Basidiomycota</taxon>
        <taxon>Agaricomycotina</taxon>
        <taxon>Agaricomycetes</taxon>
        <taxon>Agaricomycetidae</taxon>
        <taxon>Agaricales</taxon>
        <taxon>Marasmiineae</taxon>
        <taxon>Mycenaceae</taxon>
        <taxon>Mycena</taxon>
    </lineage>
</organism>
<reference evidence="2" key="1">
    <citation type="submission" date="2014-09" db="EMBL/GenBank/DDBJ databases">
        <title>Genome sequence of the luminous mushroom Mycena chlorophos for searching fungal bioluminescence genes.</title>
        <authorList>
            <person name="Tanaka Y."/>
            <person name="Kasuga D."/>
            <person name="Oba Y."/>
            <person name="Hase S."/>
            <person name="Sato K."/>
            <person name="Oba Y."/>
            <person name="Sakakibara Y."/>
        </authorList>
    </citation>
    <scope>NUCLEOTIDE SEQUENCE</scope>
</reference>
<dbReference type="SUPFAM" id="SSF50370">
    <property type="entry name" value="Ricin B-like lectins"/>
    <property type="match status" value="1"/>
</dbReference>
<keyword evidence="3" id="KW-1185">Reference proteome</keyword>
<dbReference type="Gene3D" id="2.80.10.50">
    <property type="match status" value="1"/>
</dbReference>
<dbReference type="InterPro" id="IPR035992">
    <property type="entry name" value="Ricin_B-like_lectins"/>
</dbReference>
<feature type="chain" id="PRO_5045029895" description="Ricin B lectin domain-containing protein" evidence="1">
    <location>
        <begin position="21"/>
        <end position="188"/>
    </location>
</feature>
<evidence type="ECO:0000313" key="3">
    <source>
        <dbReference type="Proteomes" id="UP000815677"/>
    </source>
</evidence>
<dbReference type="EMBL" id="DF847891">
    <property type="protein sequence ID" value="GAT52747.1"/>
    <property type="molecule type" value="Genomic_DNA"/>
</dbReference>
<proteinExistence type="predicted"/>
<gene>
    <name evidence="2" type="ORF">MCHLO_09768</name>
</gene>
<protein>
    <recommendedName>
        <fullName evidence="4">Ricin B lectin domain-containing protein</fullName>
    </recommendedName>
</protein>
<keyword evidence="1" id="KW-0732">Signal</keyword>
<name>A0ABQ0LQD4_MYCCL</name>
<dbReference type="Proteomes" id="UP000815677">
    <property type="component" value="Unassembled WGS sequence"/>
</dbReference>
<accession>A0ABQ0LQD4</accession>
<dbReference type="EMBL" id="DF847891">
    <property type="protein sequence ID" value="GAT52748.1"/>
    <property type="molecule type" value="Genomic_DNA"/>
</dbReference>
<evidence type="ECO:0000313" key="2">
    <source>
        <dbReference type="EMBL" id="GAT52747.1"/>
    </source>
</evidence>
<evidence type="ECO:0008006" key="4">
    <source>
        <dbReference type="Google" id="ProtNLM"/>
    </source>
</evidence>
<evidence type="ECO:0000256" key="1">
    <source>
        <dbReference type="SAM" id="SignalP"/>
    </source>
</evidence>
<sequence>MRFSTLSAFLLAVITANAMASAVKDTHSRAAAEHTPLVINKPVYIMVEPENDNRVYDLVNGDSGTGAPVQVKTREGGRMEQQWNITEAADPTGTGAVLYTITNMASKTSISCYNSAGAQMVGGPGSSFMISKSNRNAGWNIIDPTNGYAATSWASAIRSMNSGPITIQPLNHDLQQQIVFFELAPAQH</sequence>